<dbReference type="OrthoDB" id="6019893at2759"/>
<dbReference type="PROSITE" id="PS50211">
    <property type="entry name" value="DENN"/>
    <property type="match status" value="1"/>
</dbReference>
<dbReference type="GO" id="GO:0032483">
    <property type="term" value="P:regulation of Rab protein signal transduction"/>
    <property type="evidence" value="ECO:0007669"/>
    <property type="project" value="TreeGrafter"/>
</dbReference>
<dbReference type="InterPro" id="IPR057977">
    <property type="entry name" value="TPR_DENND3"/>
</dbReference>
<dbReference type="InParanoid" id="A0A6J2WN54"/>
<gene>
    <name evidence="5" type="primary">dennd3a</name>
</gene>
<reference evidence="5" key="1">
    <citation type="submission" date="2025-08" db="UniProtKB">
        <authorList>
            <consortium name="RefSeq"/>
        </authorList>
    </citation>
    <scope>IDENTIFICATION</scope>
</reference>
<protein>
    <submittedName>
        <fullName evidence="5">DENN domain-containing protein 3</fullName>
    </submittedName>
</protein>
<dbReference type="GO" id="GO:0031410">
    <property type="term" value="C:cytoplasmic vesicle"/>
    <property type="evidence" value="ECO:0007669"/>
    <property type="project" value="TreeGrafter"/>
</dbReference>
<dbReference type="Pfam" id="PF02141">
    <property type="entry name" value="DENN"/>
    <property type="match status" value="1"/>
</dbReference>
<feature type="domain" description="UDENN" evidence="3">
    <location>
        <begin position="84"/>
        <end position="494"/>
    </location>
</feature>
<dbReference type="InterPro" id="IPR051696">
    <property type="entry name" value="DENN_Domain_GEFs"/>
</dbReference>
<dbReference type="RefSeq" id="XP_030645007.1">
    <property type="nucleotide sequence ID" value="XM_030789147.1"/>
</dbReference>
<sequence>MANHIPSGLLEASVVVGASSERLREVFQEQLQGKLRELPLLEAEVLQVHAPPFVSKETVSNGQSHTPAFTRAQKRRSFKKKRERPVVSANDVAKSNETAVPITEDLSVPKDIDVIALPQLCFPEGLRIASESKEDSYHFLVFTDVFGNQSHGVVVQFYRPIHDGGMVHNGHWSAKNPRLYSAYVVCVISKYPYYSALRDCLSCVLSQLKTCRFAELEERVKEFSAKLALVPVPPPGQLHVVFTFKPLQIVLPSREDKDRPAVDHDLHLPFLCFQPEQVLQIITAILTEQRVVFFSSDWAKLTLMAECFMLFIYPLHWQHPYVPLLSGGMLDFIMAPTAYLMGCHVNHLEEVAAETDDLVLIDVDSGTVSSSDLDLPEIPQAARNCFLSRTAGLQFHYDLELCHLGSSIDMNDLRAQRRQWQLRLNTEILQVSLELIVNIFREVQDHLNYEHRVFNHEEFLRSREPTDHTFYQKVLDTHIFHSFLRDRLNRKMDAFHHMERKTRSEAQKWRTDVLRRPPMQEMARKYNGPENRLSKRLGMSLPNLLDEKAFTLQVRRTSLKTMSLERNGFKIPQKPVKTFKLPEFPPPLSYHYVQNYYAELINLLGRAVALATPEDSALLARYYYLRGLVNSVTGKRLDAIGDFQNLYKTDTDIFPAELVNSLVDTLSPDERAQADRRSELKRLISKVKKDHEAQPNDRGGSVKKFELPRTHMQLEDFVRRVQESGIVKDQGTIGRLFEALTVGQQKQVDPDTFRFFYTFWKETEAEAQDVDLPTAVLENLEANECVYKISSSVKTSHGVGKIAMTQRRLFLLTEGRPGYVEVTKFRDIEEVRISSSPFLLTRVNSLKIKRSLRKEWFEANLKSECDLWCLMIKEMWAGRKMADDHKDPQYMQQALTNALLMDAVVGCLQSQKAIYAASKLAYFDRMKSEVPMMVPKTTSETLKHKINPSVDLTSPQAVDVLLYTPGQLGVVDTEGGGNPKLWCALSDGKVVVFDAASWSTLQNGLQVGTARLNCMLGVNQHQLWIGSQDSVIYIINPRSVSCNKQLTEHRSEVTGLALEERSDKYSPLVAYSCSVEGTVTMWDVPTLQVKRQFRLSCDRLQSIQVHSGSLWCCARDSLMEVSRTGTMLRRMALPEHLRDTLTSYSSFLLIPEKEQLWTACADVGELCLWHVHSRNRPFHKIPLPDCAGVACMIRVKNQIWVGSHSQTLGKCRGKIYVVNTEQPCVEKELVAHTDRIQALCSAEDRYVLSGAAREDGKVAIWKVD</sequence>
<dbReference type="Gene3D" id="3.40.50.11500">
    <property type="match status" value="1"/>
</dbReference>
<evidence type="ECO:0000256" key="2">
    <source>
        <dbReference type="SAM" id="MobiDB-lite"/>
    </source>
</evidence>
<organism evidence="4 5">
    <name type="scientific">Chanos chanos</name>
    <name type="common">Milkfish</name>
    <name type="synonym">Mugil chanos</name>
    <dbReference type="NCBI Taxonomy" id="29144"/>
    <lineage>
        <taxon>Eukaryota</taxon>
        <taxon>Metazoa</taxon>
        <taxon>Chordata</taxon>
        <taxon>Craniata</taxon>
        <taxon>Vertebrata</taxon>
        <taxon>Euteleostomi</taxon>
        <taxon>Actinopterygii</taxon>
        <taxon>Neopterygii</taxon>
        <taxon>Teleostei</taxon>
        <taxon>Ostariophysi</taxon>
        <taxon>Gonorynchiformes</taxon>
        <taxon>Chanidae</taxon>
        <taxon>Chanos</taxon>
    </lineage>
</organism>
<dbReference type="AlphaFoldDB" id="A0A6J2WN54"/>
<dbReference type="SUPFAM" id="SSF50978">
    <property type="entry name" value="WD40 repeat-like"/>
    <property type="match status" value="1"/>
</dbReference>
<name>A0A6J2WN54_CHACN</name>
<dbReference type="GeneID" id="115825314"/>
<dbReference type="Pfam" id="PF25570">
    <property type="entry name" value="TPR_DENND3"/>
    <property type="match status" value="1"/>
</dbReference>
<proteinExistence type="predicted"/>
<dbReference type="PANTHER" id="PTHR12296:SF21">
    <property type="entry name" value="DENN DOMAIN-CONTAINING PROTEIN 3"/>
    <property type="match status" value="1"/>
</dbReference>
<dbReference type="InterPro" id="IPR015943">
    <property type="entry name" value="WD40/YVTN_repeat-like_dom_sf"/>
</dbReference>
<evidence type="ECO:0000256" key="1">
    <source>
        <dbReference type="ARBA" id="ARBA00022658"/>
    </source>
</evidence>
<dbReference type="InterPro" id="IPR005112">
    <property type="entry name" value="dDENN_dom"/>
</dbReference>
<evidence type="ECO:0000313" key="4">
    <source>
        <dbReference type="Proteomes" id="UP000504632"/>
    </source>
</evidence>
<dbReference type="GO" id="GO:0005085">
    <property type="term" value="F:guanyl-nucleotide exchange factor activity"/>
    <property type="evidence" value="ECO:0007669"/>
    <property type="project" value="UniProtKB-KW"/>
</dbReference>
<dbReference type="PANTHER" id="PTHR12296">
    <property type="entry name" value="DENN DOMAIN-CONTAINING PROTEIN 4"/>
    <property type="match status" value="1"/>
</dbReference>
<feature type="region of interest" description="Disordered" evidence="2">
    <location>
        <begin position="56"/>
        <end position="76"/>
    </location>
</feature>
<dbReference type="Pfam" id="PF00400">
    <property type="entry name" value="WD40"/>
    <property type="match status" value="1"/>
</dbReference>
<dbReference type="SMART" id="SM00320">
    <property type="entry name" value="WD40"/>
    <property type="match status" value="2"/>
</dbReference>
<dbReference type="SMART" id="SM00801">
    <property type="entry name" value="dDENN"/>
    <property type="match status" value="1"/>
</dbReference>
<dbReference type="InterPro" id="IPR036322">
    <property type="entry name" value="WD40_repeat_dom_sf"/>
</dbReference>
<keyword evidence="4" id="KW-1185">Reference proteome</keyword>
<keyword evidence="1" id="KW-0344">Guanine-nucleotide releasing factor</keyword>
<dbReference type="Gene3D" id="3.30.450.200">
    <property type="match status" value="1"/>
</dbReference>
<dbReference type="Gene3D" id="2.130.10.10">
    <property type="entry name" value="YVTN repeat-like/Quinoprotein amine dehydrogenase"/>
    <property type="match status" value="1"/>
</dbReference>
<feature type="compositionally biased region" description="Polar residues" evidence="2">
    <location>
        <begin position="57"/>
        <end position="67"/>
    </location>
</feature>
<dbReference type="Proteomes" id="UP000504632">
    <property type="component" value="Chromosome 12"/>
</dbReference>
<dbReference type="InterPro" id="IPR001194">
    <property type="entry name" value="cDENN_dom"/>
</dbReference>
<dbReference type="CTD" id="797970"/>
<dbReference type="Pfam" id="PF03456">
    <property type="entry name" value="uDENN"/>
    <property type="match status" value="1"/>
</dbReference>
<dbReference type="InterPro" id="IPR037516">
    <property type="entry name" value="Tripartite_DENN"/>
</dbReference>
<dbReference type="InterPro" id="IPR005113">
    <property type="entry name" value="uDENN_dom"/>
</dbReference>
<dbReference type="SMART" id="SM00799">
    <property type="entry name" value="DENN"/>
    <property type="match status" value="1"/>
</dbReference>
<dbReference type="InterPro" id="IPR001680">
    <property type="entry name" value="WD40_rpt"/>
</dbReference>
<accession>A0A6J2WN54</accession>
<evidence type="ECO:0000313" key="5">
    <source>
        <dbReference type="RefSeq" id="XP_030645007.1"/>
    </source>
</evidence>
<dbReference type="InterPro" id="IPR043153">
    <property type="entry name" value="DENN_C"/>
</dbReference>
<evidence type="ECO:0000259" key="3">
    <source>
        <dbReference type="PROSITE" id="PS50211"/>
    </source>
</evidence>